<evidence type="ECO:0000256" key="2">
    <source>
        <dbReference type="ARBA" id="ARBA00023125"/>
    </source>
</evidence>
<dbReference type="SMART" id="SM00346">
    <property type="entry name" value="HTH_ICLR"/>
    <property type="match status" value="1"/>
</dbReference>
<dbReference type="InterPro" id="IPR005471">
    <property type="entry name" value="Tscrpt_reg_IclR_N"/>
</dbReference>
<dbReference type="PROSITE" id="PS51077">
    <property type="entry name" value="HTH_ICLR"/>
    <property type="match status" value="1"/>
</dbReference>
<evidence type="ECO:0000256" key="4">
    <source>
        <dbReference type="ARBA" id="ARBA00040379"/>
    </source>
</evidence>
<evidence type="ECO:0000256" key="6">
    <source>
        <dbReference type="SAM" id="MobiDB-lite"/>
    </source>
</evidence>
<dbReference type="InterPro" id="IPR014757">
    <property type="entry name" value="Tscrpt_reg_IclR_C"/>
</dbReference>
<evidence type="ECO:0000259" key="7">
    <source>
        <dbReference type="PROSITE" id="PS51077"/>
    </source>
</evidence>
<dbReference type="Gene3D" id="1.10.10.10">
    <property type="entry name" value="Winged helix-like DNA-binding domain superfamily/Winged helix DNA-binding domain"/>
    <property type="match status" value="1"/>
</dbReference>
<evidence type="ECO:0000259" key="8">
    <source>
        <dbReference type="PROSITE" id="PS51078"/>
    </source>
</evidence>
<dbReference type="InterPro" id="IPR029016">
    <property type="entry name" value="GAF-like_dom_sf"/>
</dbReference>
<dbReference type="Pfam" id="PF01614">
    <property type="entry name" value="IclR_C"/>
    <property type="match status" value="1"/>
</dbReference>
<feature type="compositionally biased region" description="Basic and acidic residues" evidence="6">
    <location>
        <begin position="18"/>
        <end position="34"/>
    </location>
</feature>
<keyword evidence="1" id="KW-0805">Transcription regulation</keyword>
<sequence length="333" mass="35731">MPGAAPRHAPGLFLNHESQPRERQRVTEQKRQRASDTAQDTTQQQEPETAQRRATGGSGEKRRAVGRPAAGGKSAGGHSQSLVRGLTILEALAAAPNGLALSEVADALGLAPSTAHRLLQALHQQGFITQDGTNGLWRIDVKTFRIGNSFLEARDFVATARPFLRRLTALSGETANLGIRDDGMVVYLAQSESQQMMRMITRLGSRAPLHASGVGKALLAWMPEQEFERVMGGRVLEGETPNTLTDLETLRAQLETIRRQGYAVDREEHAIGLNCVAATLHDESGLPLAAISVSGPVARIDDSRLPELAALVADTAREITARLGGKTPSEPPA</sequence>
<evidence type="ECO:0000256" key="3">
    <source>
        <dbReference type="ARBA" id="ARBA00023163"/>
    </source>
</evidence>
<feature type="region of interest" description="Disordered" evidence="6">
    <location>
        <begin position="1"/>
        <end position="79"/>
    </location>
</feature>
<dbReference type="SUPFAM" id="SSF46785">
    <property type="entry name" value="Winged helix' DNA-binding domain"/>
    <property type="match status" value="1"/>
</dbReference>
<keyword evidence="2" id="KW-0238">DNA-binding</keyword>
<evidence type="ECO:0000313" key="9">
    <source>
        <dbReference type="EMBL" id="WFF41080.1"/>
    </source>
</evidence>
<feature type="compositionally biased region" description="Low complexity" evidence="6">
    <location>
        <begin position="35"/>
        <end position="54"/>
    </location>
</feature>
<dbReference type="InterPro" id="IPR050707">
    <property type="entry name" value="HTH_MetabolicPath_Reg"/>
</dbReference>
<accession>A0ABY8FG85</accession>
<evidence type="ECO:0000256" key="5">
    <source>
        <dbReference type="ARBA" id="ARBA00042627"/>
    </source>
</evidence>
<dbReference type="SUPFAM" id="SSF55781">
    <property type="entry name" value="GAF domain-like"/>
    <property type="match status" value="1"/>
</dbReference>
<keyword evidence="3" id="KW-0804">Transcription</keyword>
<dbReference type="Pfam" id="PF09339">
    <property type="entry name" value="HTH_IclR"/>
    <property type="match status" value="1"/>
</dbReference>
<feature type="domain" description="HTH iclR-type" evidence="7">
    <location>
        <begin position="79"/>
        <end position="141"/>
    </location>
</feature>
<evidence type="ECO:0000313" key="10">
    <source>
        <dbReference type="Proteomes" id="UP001321526"/>
    </source>
</evidence>
<dbReference type="EMBL" id="CP035631">
    <property type="protein sequence ID" value="WFF41080.1"/>
    <property type="molecule type" value="Genomic_DNA"/>
</dbReference>
<dbReference type="InterPro" id="IPR036388">
    <property type="entry name" value="WH-like_DNA-bd_sf"/>
</dbReference>
<dbReference type="Gene3D" id="3.30.450.40">
    <property type="match status" value="1"/>
</dbReference>
<dbReference type="PANTHER" id="PTHR30136">
    <property type="entry name" value="HELIX-TURN-HELIX TRANSCRIPTIONAL REGULATOR, ICLR FAMILY"/>
    <property type="match status" value="1"/>
</dbReference>
<reference evidence="9 10" key="1">
    <citation type="submission" date="2019-01" db="EMBL/GenBank/DDBJ databases">
        <title>Genome sequence of Salinicola endophyticus REST5.</title>
        <authorList>
            <person name="Nascimento F.X."/>
        </authorList>
    </citation>
    <scope>NUCLEOTIDE SEQUENCE [LARGE SCALE GENOMIC DNA]</scope>
    <source>
        <strain evidence="9 10">REST5</strain>
    </source>
</reference>
<protein>
    <recommendedName>
        <fullName evidence="4">HTH-type transcriptional repressor AllR</fullName>
    </recommendedName>
    <alternativeName>
        <fullName evidence="5">Negative regulator of allantoin and glyoxylate utilization operons</fullName>
    </alternativeName>
</protein>
<dbReference type="InterPro" id="IPR036390">
    <property type="entry name" value="WH_DNA-bd_sf"/>
</dbReference>
<feature type="domain" description="IclR-ED" evidence="8">
    <location>
        <begin position="142"/>
        <end position="325"/>
    </location>
</feature>
<dbReference type="Proteomes" id="UP001321526">
    <property type="component" value="Chromosome"/>
</dbReference>
<organism evidence="9 10">
    <name type="scientific">Salinicola endophyticus</name>
    <dbReference type="NCBI Taxonomy" id="1949083"/>
    <lineage>
        <taxon>Bacteria</taxon>
        <taxon>Pseudomonadati</taxon>
        <taxon>Pseudomonadota</taxon>
        <taxon>Gammaproteobacteria</taxon>
        <taxon>Oceanospirillales</taxon>
        <taxon>Halomonadaceae</taxon>
        <taxon>Salinicola</taxon>
    </lineage>
</organism>
<dbReference type="PROSITE" id="PS51078">
    <property type="entry name" value="ICLR_ED"/>
    <property type="match status" value="1"/>
</dbReference>
<proteinExistence type="predicted"/>
<keyword evidence="10" id="KW-1185">Reference proteome</keyword>
<evidence type="ECO:0000256" key="1">
    <source>
        <dbReference type="ARBA" id="ARBA00023015"/>
    </source>
</evidence>
<dbReference type="PANTHER" id="PTHR30136:SF24">
    <property type="entry name" value="HTH-TYPE TRANSCRIPTIONAL REPRESSOR ALLR"/>
    <property type="match status" value="1"/>
</dbReference>
<gene>
    <name evidence="9" type="ORF">EVC62_05945</name>
</gene>
<name>A0ABY8FG85_9GAMM</name>